<keyword evidence="1" id="KW-0805">Transcription regulation</keyword>
<dbReference type="GO" id="GO:0000976">
    <property type="term" value="F:transcription cis-regulatory region binding"/>
    <property type="evidence" value="ECO:0007669"/>
    <property type="project" value="TreeGrafter"/>
</dbReference>
<reference evidence="7 8" key="1">
    <citation type="journal article" date="2019" name="ACS Chem. Biol.">
        <title>Identification and Mobilization of a Cryptic Antibiotic Biosynthesis Gene Locus from a Human-Pathogenic Nocardia Isolate.</title>
        <authorList>
            <person name="Herisse M."/>
            <person name="Ishida K."/>
            <person name="Porter J.L."/>
            <person name="Howden B."/>
            <person name="Hertweck C."/>
            <person name="Stinear T.P."/>
            <person name="Pidot S.J."/>
        </authorList>
    </citation>
    <scope>NUCLEOTIDE SEQUENCE [LARGE SCALE GENOMIC DNA]</scope>
    <source>
        <strain evidence="7 8">AUSMDU00012715</strain>
    </source>
</reference>
<dbReference type="Gene3D" id="1.10.357.10">
    <property type="entry name" value="Tetracycline Repressor, domain 2"/>
    <property type="match status" value="1"/>
</dbReference>
<dbReference type="PANTHER" id="PTHR30055:SF234">
    <property type="entry name" value="HTH-TYPE TRANSCRIPTIONAL REGULATOR BETI"/>
    <property type="match status" value="1"/>
</dbReference>
<proteinExistence type="predicted"/>
<feature type="region of interest" description="Disordered" evidence="5">
    <location>
        <begin position="1"/>
        <end position="24"/>
    </location>
</feature>
<keyword evidence="2 4" id="KW-0238">DNA-binding</keyword>
<dbReference type="InterPro" id="IPR009057">
    <property type="entry name" value="Homeodomain-like_sf"/>
</dbReference>
<evidence type="ECO:0000256" key="3">
    <source>
        <dbReference type="ARBA" id="ARBA00023163"/>
    </source>
</evidence>
<dbReference type="Pfam" id="PF00440">
    <property type="entry name" value="TetR_N"/>
    <property type="match status" value="1"/>
</dbReference>
<evidence type="ECO:0000256" key="1">
    <source>
        <dbReference type="ARBA" id="ARBA00023015"/>
    </source>
</evidence>
<dbReference type="PANTHER" id="PTHR30055">
    <property type="entry name" value="HTH-TYPE TRANSCRIPTIONAL REGULATOR RUTR"/>
    <property type="match status" value="1"/>
</dbReference>
<feature type="domain" description="HTH tetR-type" evidence="6">
    <location>
        <begin position="26"/>
        <end position="86"/>
    </location>
</feature>
<name>A0A6G9Z3D7_9NOCA</name>
<sequence>MRHTARVGSPDPRGDDVPAARGRPRTGVREAVIATAQQVLTESGVARLSTREVAARAGVAESSIFYHFGDRMGLLHAVIQQHLRPLQDMLADHRTPVVDLRAELLALVQTLEEFFVAAIPVMAAILSDTDLRARHETRSRDLDLGPHRAVDAVLAHLSPRLPAPVPRPAALLLVGAAHQRALQRRLSPPEALTVLPTAAEIVDAALPLFRP</sequence>
<dbReference type="InterPro" id="IPR001647">
    <property type="entry name" value="HTH_TetR"/>
</dbReference>
<gene>
    <name evidence="7" type="ORF">F6W96_17980</name>
</gene>
<dbReference type="AlphaFoldDB" id="A0A6G9Z3D7"/>
<organism evidence="7 8">
    <name type="scientific">Nocardia terpenica</name>
    <dbReference type="NCBI Taxonomy" id="455432"/>
    <lineage>
        <taxon>Bacteria</taxon>
        <taxon>Bacillati</taxon>
        <taxon>Actinomycetota</taxon>
        <taxon>Actinomycetes</taxon>
        <taxon>Mycobacteriales</taxon>
        <taxon>Nocardiaceae</taxon>
        <taxon>Nocardia</taxon>
    </lineage>
</organism>
<protein>
    <submittedName>
        <fullName evidence="7">TetR family transcriptional regulator</fullName>
    </submittedName>
</protein>
<feature type="DNA-binding region" description="H-T-H motif" evidence="4">
    <location>
        <begin position="49"/>
        <end position="68"/>
    </location>
</feature>
<dbReference type="GO" id="GO:0003700">
    <property type="term" value="F:DNA-binding transcription factor activity"/>
    <property type="evidence" value="ECO:0007669"/>
    <property type="project" value="TreeGrafter"/>
</dbReference>
<dbReference type="InterPro" id="IPR050109">
    <property type="entry name" value="HTH-type_TetR-like_transc_reg"/>
</dbReference>
<evidence type="ECO:0000256" key="4">
    <source>
        <dbReference type="PROSITE-ProRule" id="PRU00335"/>
    </source>
</evidence>
<dbReference type="PRINTS" id="PR00455">
    <property type="entry name" value="HTHTETR"/>
</dbReference>
<evidence type="ECO:0000259" key="6">
    <source>
        <dbReference type="PROSITE" id="PS50977"/>
    </source>
</evidence>
<evidence type="ECO:0000256" key="2">
    <source>
        <dbReference type="ARBA" id="ARBA00023125"/>
    </source>
</evidence>
<evidence type="ECO:0000313" key="7">
    <source>
        <dbReference type="EMBL" id="QIS19901.1"/>
    </source>
</evidence>
<evidence type="ECO:0000256" key="5">
    <source>
        <dbReference type="SAM" id="MobiDB-lite"/>
    </source>
</evidence>
<dbReference type="PROSITE" id="PS50977">
    <property type="entry name" value="HTH_TETR_2"/>
    <property type="match status" value="1"/>
</dbReference>
<dbReference type="SUPFAM" id="SSF46689">
    <property type="entry name" value="Homeodomain-like"/>
    <property type="match status" value="1"/>
</dbReference>
<evidence type="ECO:0000313" key="8">
    <source>
        <dbReference type="Proteomes" id="UP000500953"/>
    </source>
</evidence>
<keyword evidence="3" id="KW-0804">Transcription</keyword>
<dbReference type="EMBL" id="CP046173">
    <property type="protein sequence ID" value="QIS19901.1"/>
    <property type="molecule type" value="Genomic_DNA"/>
</dbReference>
<dbReference type="Proteomes" id="UP000500953">
    <property type="component" value="Chromosome"/>
</dbReference>
<accession>A0A6G9Z3D7</accession>